<accession>A0ABV7UXW8</accession>
<sequence>MPDVGPSPRIRGAARKLEQAMRSVGAKTDFRYLPGRTHGALYAIGDDRRGLSRTIAWEMYRVARPDARVPAGVPQPEVELA</sequence>
<evidence type="ECO:0000313" key="1">
    <source>
        <dbReference type="EMBL" id="MFC3661568.1"/>
    </source>
</evidence>
<evidence type="ECO:0000313" key="2">
    <source>
        <dbReference type="Proteomes" id="UP001595724"/>
    </source>
</evidence>
<gene>
    <name evidence="1" type="ORF">ACFOM9_16025</name>
</gene>
<comment type="caution">
    <text evidence="1">The sequence shown here is derived from an EMBL/GenBank/DDBJ whole genome shotgun (WGS) entry which is preliminary data.</text>
</comment>
<organism evidence="1 2">
    <name type="scientific">Luteimonas notoginsengisoli</name>
    <dbReference type="NCBI Taxonomy" id="1578200"/>
    <lineage>
        <taxon>Bacteria</taxon>
        <taxon>Pseudomonadati</taxon>
        <taxon>Pseudomonadota</taxon>
        <taxon>Gammaproteobacteria</taxon>
        <taxon>Lysobacterales</taxon>
        <taxon>Lysobacteraceae</taxon>
        <taxon>Luteimonas</taxon>
    </lineage>
</organism>
<name>A0ABV7UXW8_9GAMM</name>
<protein>
    <recommendedName>
        <fullName evidence="3">Alpha/beta hydrolase fold-3 domain-containing protein</fullName>
    </recommendedName>
</protein>
<reference evidence="2" key="1">
    <citation type="journal article" date="2019" name="Int. J. Syst. Evol. Microbiol.">
        <title>The Global Catalogue of Microorganisms (GCM) 10K type strain sequencing project: providing services to taxonomists for standard genome sequencing and annotation.</title>
        <authorList>
            <consortium name="The Broad Institute Genomics Platform"/>
            <consortium name="The Broad Institute Genome Sequencing Center for Infectious Disease"/>
            <person name="Wu L."/>
            <person name="Ma J."/>
        </authorList>
    </citation>
    <scope>NUCLEOTIDE SEQUENCE [LARGE SCALE GENOMIC DNA]</scope>
    <source>
        <strain evidence="2">KCTC 42211</strain>
    </source>
</reference>
<proteinExistence type="predicted"/>
<keyword evidence="2" id="KW-1185">Reference proteome</keyword>
<dbReference type="RefSeq" id="WP_386713236.1">
    <property type="nucleotide sequence ID" value="NZ_JBHRYF010000023.1"/>
</dbReference>
<evidence type="ECO:0008006" key="3">
    <source>
        <dbReference type="Google" id="ProtNLM"/>
    </source>
</evidence>
<dbReference type="Proteomes" id="UP001595724">
    <property type="component" value="Unassembled WGS sequence"/>
</dbReference>
<dbReference type="EMBL" id="JBHRYF010000023">
    <property type="protein sequence ID" value="MFC3661568.1"/>
    <property type="molecule type" value="Genomic_DNA"/>
</dbReference>